<proteinExistence type="predicted"/>
<organism evidence="1 2">
    <name type="scientific">Pedobacter cryoconitis</name>
    <dbReference type="NCBI Taxonomy" id="188932"/>
    <lineage>
        <taxon>Bacteria</taxon>
        <taxon>Pseudomonadati</taxon>
        <taxon>Bacteroidota</taxon>
        <taxon>Sphingobacteriia</taxon>
        <taxon>Sphingobacteriales</taxon>
        <taxon>Sphingobacteriaceae</taxon>
        <taxon>Pedobacter</taxon>
    </lineage>
</organism>
<evidence type="ECO:0000313" key="2">
    <source>
        <dbReference type="Proteomes" id="UP000537204"/>
    </source>
</evidence>
<accession>A0A7W8ZJT8</accession>
<protein>
    <submittedName>
        <fullName evidence="1">Uncharacterized protein</fullName>
    </submittedName>
</protein>
<dbReference type="EMBL" id="JACHCE010000002">
    <property type="protein sequence ID" value="MBB5635374.1"/>
    <property type="molecule type" value="Genomic_DNA"/>
</dbReference>
<evidence type="ECO:0000313" key="1">
    <source>
        <dbReference type="EMBL" id="MBB5635374.1"/>
    </source>
</evidence>
<name>A0A7W8ZJT8_9SPHI</name>
<dbReference type="AlphaFoldDB" id="A0A7W8ZJT8"/>
<reference evidence="1 2" key="1">
    <citation type="submission" date="2020-08" db="EMBL/GenBank/DDBJ databases">
        <title>Genomic Encyclopedia of Type Strains, Phase IV (KMG-V): Genome sequencing to study the core and pangenomes of soil and plant-associated prokaryotes.</title>
        <authorList>
            <person name="Whitman W."/>
        </authorList>
    </citation>
    <scope>NUCLEOTIDE SEQUENCE [LARGE SCALE GENOMIC DNA]</scope>
    <source>
        <strain evidence="1 2">S3M1</strain>
    </source>
</reference>
<dbReference type="Proteomes" id="UP000537204">
    <property type="component" value="Unassembled WGS sequence"/>
</dbReference>
<comment type="caution">
    <text evidence="1">The sequence shown here is derived from an EMBL/GenBank/DDBJ whole genome shotgun (WGS) entry which is preliminary data.</text>
</comment>
<sequence length="48" mass="5682">MLRQDEKTRYFDFLKIYPGLANQIPLSALASYLGIRQFSLSRIRKNTF</sequence>
<gene>
    <name evidence="1" type="ORF">HDE68_001262</name>
</gene>